<accession>A0A5J4Q457</accession>
<evidence type="ECO:0000313" key="2">
    <source>
        <dbReference type="Proteomes" id="UP000324800"/>
    </source>
</evidence>
<reference evidence="1 2" key="1">
    <citation type="submission" date="2019-03" db="EMBL/GenBank/DDBJ databases">
        <title>Single cell metagenomics reveals metabolic interactions within the superorganism composed of flagellate Streblomastix strix and complex community of Bacteroidetes bacteria on its surface.</title>
        <authorList>
            <person name="Treitli S.C."/>
            <person name="Kolisko M."/>
            <person name="Husnik F."/>
            <person name="Keeling P."/>
            <person name="Hampl V."/>
        </authorList>
    </citation>
    <scope>NUCLEOTIDE SEQUENCE [LARGE SCALE GENOMIC DNA]</scope>
    <source>
        <strain evidence="1">ST1C</strain>
    </source>
</reference>
<evidence type="ECO:0000313" key="1">
    <source>
        <dbReference type="EMBL" id="KAA6316696.1"/>
    </source>
</evidence>
<dbReference type="AlphaFoldDB" id="A0A5J4Q457"/>
<gene>
    <name evidence="1" type="ORF">EZS28_055222</name>
</gene>
<protein>
    <submittedName>
        <fullName evidence="1">Uncharacterized protein</fullName>
    </submittedName>
</protein>
<comment type="caution">
    <text evidence="1">The sequence shown here is derived from an EMBL/GenBank/DDBJ whole genome shotgun (WGS) entry which is preliminary data.</text>
</comment>
<proteinExistence type="predicted"/>
<organism evidence="1 2">
    <name type="scientific">Streblomastix strix</name>
    <dbReference type="NCBI Taxonomy" id="222440"/>
    <lineage>
        <taxon>Eukaryota</taxon>
        <taxon>Metamonada</taxon>
        <taxon>Preaxostyla</taxon>
        <taxon>Oxymonadida</taxon>
        <taxon>Streblomastigidae</taxon>
        <taxon>Streblomastix</taxon>
    </lineage>
</organism>
<name>A0A5J4Q457_9EUKA</name>
<dbReference type="EMBL" id="SNRW01046902">
    <property type="protein sequence ID" value="KAA6316696.1"/>
    <property type="molecule type" value="Genomic_DNA"/>
</dbReference>
<dbReference type="Proteomes" id="UP000324800">
    <property type="component" value="Unassembled WGS sequence"/>
</dbReference>
<sequence length="107" mass="12452">MQFDDQHNSNGDVFGIAQETNQYIEDLSQIPSQDQQEYSNELDQYQIQRDDDHDSNDDVFGEPDLMELQIRGRRGRIKKNKCRGKTQSQTQPLLTTMCCKRVKIVNA</sequence>